<dbReference type="InterPro" id="IPR036388">
    <property type="entry name" value="WH-like_DNA-bd_sf"/>
</dbReference>
<dbReference type="PANTHER" id="PTHR30118:SF15">
    <property type="entry name" value="TRANSCRIPTIONAL REGULATORY PROTEIN"/>
    <property type="match status" value="1"/>
</dbReference>
<comment type="caution">
    <text evidence="9">The sequence shown here is derived from an EMBL/GenBank/DDBJ whole genome shotgun (WGS) entry which is preliminary data.</text>
</comment>
<dbReference type="InterPro" id="IPR050389">
    <property type="entry name" value="LysR-type_TF"/>
</dbReference>
<keyword evidence="3" id="KW-0328">Glycosyltransferase</keyword>
<dbReference type="InterPro" id="IPR035902">
    <property type="entry name" value="Nuc_phospho_transferase"/>
</dbReference>
<proteinExistence type="inferred from homology"/>
<dbReference type="InterPro" id="IPR000847">
    <property type="entry name" value="LysR_HTH_N"/>
</dbReference>
<dbReference type="SUPFAM" id="SSF46785">
    <property type="entry name" value="Winged helix' DNA-binding domain"/>
    <property type="match status" value="1"/>
</dbReference>
<dbReference type="OrthoDB" id="8455878at2"/>
<dbReference type="PROSITE" id="PS50931">
    <property type="entry name" value="HTH_LYSR"/>
    <property type="match status" value="1"/>
</dbReference>
<keyword evidence="4 9" id="KW-0808">Transferase</keyword>
<reference evidence="9 10" key="1">
    <citation type="submission" date="2019-06" db="EMBL/GenBank/DDBJ databases">
        <title>The draft genome of Rhizobium smilacinae PTYR-5.</title>
        <authorList>
            <person name="Liu L."/>
            <person name="Li L."/>
            <person name="Zhang X."/>
        </authorList>
    </citation>
    <scope>NUCLEOTIDE SEQUENCE [LARGE SCALE GENOMIC DNA]</scope>
    <source>
        <strain evidence="9 10">PTYR-5</strain>
    </source>
</reference>
<evidence type="ECO:0000256" key="5">
    <source>
        <dbReference type="ARBA" id="ARBA00023015"/>
    </source>
</evidence>
<name>A0A5C4X8M1_9HYPH</name>
<keyword evidence="5" id="KW-0805">Transcription regulation</keyword>
<dbReference type="SUPFAM" id="SSF52418">
    <property type="entry name" value="Nucleoside phosphorylase/phosphoribosyltransferase catalytic domain"/>
    <property type="match status" value="1"/>
</dbReference>
<dbReference type="Gene3D" id="1.20.970.10">
    <property type="entry name" value="Transferase, Pyrimidine Nucleoside Phosphorylase, Chain C"/>
    <property type="match status" value="1"/>
</dbReference>
<dbReference type="Pfam" id="PF02885">
    <property type="entry name" value="Glycos_trans_3N"/>
    <property type="match status" value="1"/>
</dbReference>
<dbReference type="SUPFAM" id="SSF47648">
    <property type="entry name" value="Nucleoside phosphorylase/phosphoribosyltransferase N-terminal domain"/>
    <property type="match status" value="1"/>
</dbReference>
<dbReference type="GO" id="GO:0016757">
    <property type="term" value="F:glycosyltransferase activity"/>
    <property type="evidence" value="ECO:0007669"/>
    <property type="project" value="UniProtKB-KW"/>
</dbReference>
<dbReference type="GO" id="GO:0003700">
    <property type="term" value="F:DNA-binding transcription factor activity"/>
    <property type="evidence" value="ECO:0007669"/>
    <property type="project" value="InterPro"/>
</dbReference>
<dbReference type="PANTHER" id="PTHR30118">
    <property type="entry name" value="HTH-TYPE TRANSCRIPTIONAL REGULATOR LEUO-RELATED"/>
    <property type="match status" value="1"/>
</dbReference>
<comment type="similarity">
    <text evidence="1">Belongs to the LysR transcriptional regulatory family.</text>
</comment>
<evidence type="ECO:0000256" key="1">
    <source>
        <dbReference type="ARBA" id="ARBA00009437"/>
    </source>
</evidence>
<keyword evidence="2" id="KW-0536">Nodulation</keyword>
<protein>
    <submittedName>
        <fullName evidence="9">Glycosyl transferase family protein</fullName>
    </submittedName>
</protein>
<evidence type="ECO:0000256" key="2">
    <source>
        <dbReference type="ARBA" id="ARBA00022458"/>
    </source>
</evidence>
<organism evidence="9 10">
    <name type="scientific">Aliirhizobium smilacinae</name>
    <dbReference type="NCBI Taxonomy" id="1395944"/>
    <lineage>
        <taxon>Bacteria</taxon>
        <taxon>Pseudomonadati</taxon>
        <taxon>Pseudomonadota</taxon>
        <taxon>Alphaproteobacteria</taxon>
        <taxon>Hyphomicrobiales</taxon>
        <taxon>Rhizobiaceae</taxon>
        <taxon>Aliirhizobium</taxon>
    </lineage>
</organism>
<dbReference type="InterPro" id="IPR036320">
    <property type="entry name" value="Glycosyl_Trfase_fam3_N_dom_sf"/>
</dbReference>
<keyword evidence="10" id="KW-1185">Reference proteome</keyword>
<keyword evidence="7" id="KW-0804">Transcription</keyword>
<evidence type="ECO:0000259" key="8">
    <source>
        <dbReference type="PROSITE" id="PS50931"/>
    </source>
</evidence>
<dbReference type="Proteomes" id="UP000311605">
    <property type="component" value="Unassembled WGS sequence"/>
</dbReference>
<dbReference type="Gene3D" id="1.10.10.10">
    <property type="entry name" value="Winged helix-like DNA-binding domain superfamily/Winged helix DNA-binding domain"/>
    <property type="match status" value="1"/>
</dbReference>
<dbReference type="NCBIfam" id="NF006564">
    <property type="entry name" value="PRK09071.1"/>
    <property type="match status" value="1"/>
</dbReference>
<evidence type="ECO:0000256" key="7">
    <source>
        <dbReference type="ARBA" id="ARBA00023163"/>
    </source>
</evidence>
<feature type="domain" description="HTH lysR-type" evidence="8">
    <location>
        <begin position="23"/>
        <end position="78"/>
    </location>
</feature>
<keyword evidence="6" id="KW-0238">DNA-binding</keyword>
<gene>
    <name evidence="9" type="ORF">FHP24_27625</name>
</gene>
<evidence type="ECO:0000256" key="4">
    <source>
        <dbReference type="ARBA" id="ARBA00022679"/>
    </source>
</evidence>
<dbReference type="Gene3D" id="3.40.1030.10">
    <property type="entry name" value="Nucleoside phosphorylase/phosphoribosyltransferase catalytic domain"/>
    <property type="match status" value="1"/>
</dbReference>
<dbReference type="Pfam" id="PF06776">
    <property type="entry name" value="IalB"/>
    <property type="match status" value="1"/>
</dbReference>
<sequence>MGAKDRSLVAQKTIGGGASMSQIKLLIALDALLREGSVSAAAASLGMQVSAVSRILGELRDHYDDPILVRTGRGMRPTPFAEALRLRVRAFSVETDALLSPAANNPAVAGTQPTGGDWHGRGLLKALPLGVTPVDQLDAAPTPDSHARRLAAIGDNADPHRRLARYIATTAPGPGRSRPLTVDEARDAVSIILEGQGDPIQIGALLMTIQYRGPTAGELAGFADGIRNSIKGVSMSTIRPDLDWPAYVSPRLQTAPWFIHSARLVAMAGYKVLMHGHFGGGPANGKLETAAGDADIPVCISVHEVEAAFQYGNIAYMPIGAIAPQVQSLLALYPLFEMRNPLNAAVNLINPLIAPASVVGASQASRRDLYRDAARELEVENIAVIGSTRDIAELAPDKAVKIFRLAGGQSVDTVVPAVRTGRAGTTGMLSQREYWRAVWSGAARDPKAETVILHTAATALLSLSGRVEARFEDCLEKASDLWARRNPRRAGKINYRVNGPGRIAPAIALVSSLAFALLPDLASAQHKGDRSNGLGAFEGSNQVSEIHGRWQLTCGVSNMKKLCVIGQPLRLEGVSQQASIELTPVDAGRAQTVITLPFSIDIASGVKIAIDQAAPSTSLSIQGCSEYGCHAAAIIEPELLQKLHTGTELRLVATGLDDKKEVAFHADLDGLAAASSRALTLSK</sequence>
<dbReference type="Gene3D" id="2.60.40.1880">
    <property type="entry name" value="Invasion associated locus B (IalB) protein"/>
    <property type="match status" value="1"/>
</dbReference>
<dbReference type="InterPro" id="IPR017459">
    <property type="entry name" value="Glycosyl_Trfase_fam3_N_dom"/>
</dbReference>
<evidence type="ECO:0000256" key="6">
    <source>
        <dbReference type="ARBA" id="ARBA00023125"/>
    </source>
</evidence>
<evidence type="ECO:0000313" key="9">
    <source>
        <dbReference type="EMBL" id="TNM59722.1"/>
    </source>
</evidence>
<dbReference type="Pfam" id="PF00126">
    <property type="entry name" value="HTH_1"/>
    <property type="match status" value="1"/>
</dbReference>
<dbReference type="AlphaFoldDB" id="A0A5C4X8M1"/>
<evidence type="ECO:0000313" key="10">
    <source>
        <dbReference type="Proteomes" id="UP000311605"/>
    </source>
</evidence>
<dbReference type="GO" id="GO:0003677">
    <property type="term" value="F:DNA binding"/>
    <property type="evidence" value="ECO:0007669"/>
    <property type="project" value="UniProtKB-KW"/>
</dbReference>
<dbReference type="EMBL" id="VDMN01000012">
    <property type="protein sequence ID" value="TNM59722.1"/>
    <property type="molecule type" value="Genomic_DNA"/>
</dbReference>
<evidence type="ECO:0000256" key="3">
    <source>
        <dbReference type="ARBA" id="ARBA00022676"/>
    </source>
</evidence>
<dbReference type="InterPro" id="IPR038696">
    <property type="entry name" value="IalB_sf"/>
</dbReference>
<dbReference type="InterPro" id="IPR010642">
    <property type="entry name" value="Invasion_prot_B"/>
</dbReference>
<dbReference type="InterPro" id="IPR036390">
    <property type="entry name" value="WH_DNA-bd_sf"/>
</dbReference>
<accession>A0A5C4X8M1</accession>